<gene>
    <name evidence="8" type="primary">Slc12a2</name>
    <name evidence="8" type="ORF">E2C01_024890</name>
</gene>
<keyword evidence="3 5" id="KW-1133">Transmembrane helix</keyword>
<feature type="domain" description="SLC12A transporter C-terminal" evidence="7">
    <location>
        <begin position="249"/>
        <end position="353"/>
    </location>
</feature>
<dbReference type="EMBL" id="VSRR010002468">
    <property type="protein sequence ID" value="MPC31596.1"/>
    <property type="molecule type" value="Genomic_DNA"/>
</dbReference>
<proteinExistence type="predicted"/>
<evidence type="ECO:0000313" key="8">
    <source>
        <dbReference type="EMBL" id="MPC31596.1"/>
    </source>
</evidence>
<accession>A0A5B7EEL1</accession>
<dbReference type="GO" id="GO:1990573">
    <property type="term" value="P:potassium ion import across plasma membrane"/>
    <property type="evidence" value="ECO:0007669"/>
    <property type="project" value="TreeGrafter"/>
</dbReference>
<dbReference type="PANTHER" id="PTHR11827">
    <property type="entry name" value="SOLUTE CARRIER FAMILY 12, CATION COTRANSPORTERS"/>
    <property type="match status" value="1"/>
</dbReference>
<evidence type="ECO:0000259" key="6">
    <source>
        <dbReference type="Pfam" id="PF00324"/>
    </source>
</evidence>
<name>A0A5B7EEL1_PORTR</name>
<evidence type="ECO:0000259" key="7">
    <source>
        <dbReference type="Pfam" id="PF03522"/>
    </source>
</evidence>
<dbReference type="OrthoDB" id="2020542at2759"/>
<dbReference type="GO" id="GO:0016020">
    <property type="term" value="C:membrane"/>
    <property type="evidence" value="ECO:0007669"/>
    <property type="project" value="UniProtKB-SubCell"/>
</dbReference>
<dbReference type="Proteomes" id="UP000324222">
    <property type="component" value="Unassembled WGS sequence"/>
</dbReference>
<dbReference type="Pfam" id="PF00324">
    <property type="entry name" value="AA_permease"/>
    <property type="match status" value="1"/>
</dbReference>
<evidence type="ECO:0000256" key="5">
    <source>
        <dbReference type="SAM" id="Phobius"/>
    </source>
</evidence>
<feature type="domain" description="SLC12A transporter C-terminal" evidence="7">
    <location>
        <begin position="159"/>
        <end position="229"/>
    </location>
</feature>
<dbReference type="InterPro" id="IPR018491">
    <property type="entry name" value="SLC12_C"/>
</dbReference>
<dbReference type="Pfam" id="PF03522">
    <property type="entry name" value="SLC12"/>
    <property type="match status" value="2"/>
</dbReference>
<dbReference type="InterPro" id="IPR004841">
    <property type="entry name" value="AA-permease/SLC12A_dom"/>
</dbReference>
<protein>
    <submittedName>
        <fullName evidence="8">Solute carrier family 12 member 2</fullName>
    </submittedName>
</protein>
<feature type="transmembrane region" description="Helical" evidence="5">
    <location>
        <begin position="35"/>
        <end position="56"/>
    </location>
</feature>
<dbReference type="Gene3D" id="1.20.1740.10">
    <property type="entry name" value="Amino acid/polyamine transporter I"/>
    <property type="match status" value="1"/>
</dbReference>
<dbReference type="GO" id="GO:0008511">
    <property type="term" value="F:sodium:potassium:chloride symporter activity"/>
    <property type="evidence" value="ECO:0007669"/>
    <property type="project" value="TreeGrafter"/>
</dbReference>
<keyword evidence="4 5" id="KW-0472">Membrane</keyword>
<comment type="subcellular location">
    <subcellularLocation>
        <location evidence="1">Membrane</location>
        <topology evidence="1">Multi-pass membrane protein</topology>
    </subcellularLocation>
</comment>
<feature type="transmembrane region" description="Helical" evidence="5">
    <location>
        <begin position="68"/>
        <end position="87"/>
    </location>
</feature>
<feature type="domain" description="Amino acid permease/ SLC12A" evidence="6">
    <location>
        <begin position="35"/>
        <end position="150"/>
    </location>
</feature>
<evidence type="ECO:0000256" key="3">
    <source>
        <dbReference type="ARBA" id="ARBA00022989"/>
    </source>
</evidence>
<evidence type="ECO:0000256" key="2">
    <source>
        <dbReference type="ARBA" id="ARBA00022692"/>
    </source>
</evidence>
<dbReference type="PANTHER" id="PTHR11827:SF103">
    <property type="entry name" value="SODIUM CHLORIDE COTRANSPORTER 69, ISOFORM E"/>
    <property type="match status" value="1"/>
</dbReference>
<keyword evidence="2 5" id="KW-0812">Transmembrane</keyword>
<dbReference type="AlphaFoldDB" id="A0A5B7EEL1"/>
<dbReference type="GO" id="GO:0006884">
    <property type="term" value="P:cell volume homeostasis"/>
    <property type="evidence" value="ECO:0007669"/>
    <property type="project" value="TreeGrafter"/>
</dbReference>
<reference evidence="8 9" key="1">
    <citation type="submission" date="2019-05" db="EMBL/GenBank/DDBJ databases">
        <title>Another draft genome of Portunus trituberculatus and its Hox gene families provides insights of decapod evolution.</title>
        <authorList>
            <person name="Jeong J.-H."/>
            <person name="Song I."/>
            <person name="Kim S."/>
            <person name="Choi T."/>
            <person name="Kim D."/>
            <person name="Ryu S."/>
            <person name="Kim W."/>
        </authorList>
    </citation>
    <scope>NUCLEOTIDE SEQUENCE [LARGE SCALE GENOMIC DNA]</scope>
    <source>
        <tissue evidence="8">Muscle</tissue>
    </source>
</reference>
<keyword evidence="9" id="KW-1185">Reference proteome</keyword>
<comment type="caution">
    <text evidence="8">The sequence shown here is derived from an EMBL/GenBank/DDBJ whole genome shotgun (WGS) entry which is preliminary data.</text>
</comment>
<evidence type="ECO:0000256" key="4">
    <source>
        <dbReference type="ARBA" id="ARBA00023136"/>
    </source>
</evidence>
<evidence type="ECO:0000256" key="1">
    <source>
        <dbReference type="ARBA" id="ARBA00004141"/>
    </source>
</evidence>
<evidence type="ECO:0000313" key="9">
    <source>
        <dbReference type="Proteomes" id="UP000324222"/>
    </source>
</evidence>
<dbReference type="GO" id="GO:0055075">
    <property type="term" value="P:potassium ion homeostasis"/>
    <property type="evidence" value="ECO:0007669"/>
    <property type="project" value="TreeGrafter"/>
</dbReference>
<dbReference type="GO" id="GO:0055078">
    <property type="term" value="P:sodium ion homeostasis"/>
    <property type="evidence" value="ECO:0007669"/>
    <property type="project" value="TreeGrafter"/>
</dbReference>
<organism evidence="8 9">
    <name type="scientific">Portunus trituberculatus</name>
    <name type="common">Swimming crab</name>
    <name type="synonym">Neptunus trituberculatus</name>
    <dbReference type="NCBI Taxonomy" id="210409"/>
    <lineage>
        <taxon>Eukaryota</taxon>
        <taxon>Metazoa</taxon>
        <taxon>Ecdysozoa</taxon>
        <taxon>Arthropoda</taxon>
        <taxon>Crustacea</taxon>
        <taxon>Multicrustacea</taxon>
        <taxon>Malacostraca</taxon>
        <taxon>Eumalacostraca</taxon>
        <taxon>Eucarida</taxon>
        <taxon>Decapoda</taxon>
        <taxon>Pleocyemata</taxon>
        <taxon>Brachyura</taxon>
        <taxon>Eubrachyura</taxon>
        <taxon>Portunoidea</taxon>
        <taxon>Portunidae</taxon>
        <taxon>Portuninae</taxon>
        <taxon>Portunus</taxon>
    </lineage>
</organism>
<dbReference type="GO" id="GO:0055064">
    <property type="term" value="P:chloride ion homeostasis"/>
    <property type="evidence" value="ECO:0007669"/>
    <property type="project" value="TreeGrafter"/>
</dbReference>
<sequence>MCGMVAVISSTSQVHLTINTPPDALAGDLNVVSTLLSNFFLASYSLINFSCFHASLIKSPGWRPSFKYYNLWISWLGGILCLIVMFLIDWITALATFLIIVALYLFVSYRNPNVNWGSSTQAQTYVSALKTTLDLNTIEEHVKNYRPQILVLTGPVGSRPPLIDFAYSITKNISLLACGHVIQGPQTQRLRNSLTRQSYNWLIRHSIRAFYSLVEGSNLEDGARNLFQLRHKTQHQALTSITSTFGRLKRYYLQLVGLGKLRPNTVVLGYKANWRKCDPMELKAYFNTLHEALDMYFGLVILRVPQGLDYSQIIEDEDSPITMNGNEGAITQTTGDKPGQSTANQLTQVSVCSMSPHPPVAQTTDSSSEAVVVVVVVAVKGTKESDKKDIKTTYQFHGEQEFNFQNK</sequence>
<dbReference type="InterPro" id="IPR004842">
    <property type="entry name" value="SLC12A_fam"/>
</dbReference>